<dbReference type="InterPro" id="IPR006016">
    <property type="entry name" value="UspA"/>
</dbReference>
<dbReference type="Pfam" id="PF00582">
    <property type="entry name" value="Usp"/>
    <property type="match status" value="1"/>
</dbReference>
<dbReference type="InterPro" id="IPR014729">
    <property type="entry name" value="Rossmann-like_a/b/a_fold"/>
</dbReference>
<dbReference type="PRINTS" id="PR01438">
    <property type="entry name" value="UNVRSLSTRESS"/>
</dbReference>
<dbReference type="STRING" id="252740.A0A423VAM8"/>
<feature type="region of interest" description="Disordered" evidence="1">
    <location>
        <begin position="269"/>
        <end position="337"/>
    </location>
</feature>
<dbReference type="CDD" id="cd23659">
    <property type="entry name" value="USP_At3g01520-like"/>
    <property type="match status" value="1"/>
</dbReference>
<feature type="compositionally biased region" description="Polar residues" evidence="1">
    <location>
        <begin position="138"/>
        <end position="151"/>
    </location>
</feature>
<dbReference type="EMBL" id="LJZO01000073">
    <property type="protein sequence ID" value="ROV87954.1"/>
    <property type="molecule type" value="Genomic_DNA"/>
</dbReference>
<protein>
    <recommendedName>
        <fullName evidence="2">UspA domain-containing protein</fullName>
    </recommendedName>
</protein>
<evidence type="ECO:0000313" key="4">
    <source>
        <dbReference type="Proteomes" id="UP000284375"/>
    </source>
</evidence>
<dbReference type="PANTHER" id="PTHR46100:SF4">
    <property type="entry name" value="USPA DOMAIN-CONTAINING PROTEIN"/>
    <property type="match status" value="1"/>
</dbReference>
<dbReference type="Proteomes" id="UP000284375">
    <property type="component" value="Unassembled WGS sequence"/>
</dbReference>
<gene>
    <name evidence="3" type="ORF">VSDG_09460</name>
</gene>
<dbReference type="OrthoDB" id="992776at2759"/>
<keyword evidence="4" id="KW-1185">Reference proteome</keyword>
<dbReference type="SUPFAM" id="SSF52402">
    <property type="entry name" value="Adenine nucleotide alpha hydrolases-like"/>
    <property type="match status" value="1"/>
</dbReference>
<accession>A0A423VAM8</accession>
<proteinExistence type="predicted"/>
<organism evidence="3 4">
    <name type="scientific">Cytospora chrysosperma</name>
    <name type="common">Cytospora canker fungus</name>
    <name type="synonym">Sphaeria chrysosperma</name>
    <dbReference type="NCBI Taxonomy" id="252740"/>
    <lineage>
        <taxon>Eukaryota</taxon>
        <taxon>Fungi</taxon>
        <taxon>Dikarya</taxon>
        <taxon>Ascomycota</taxon>
        <taxon>Pezizomycotina</taxon>
        <taxon>Sordariomycetes</taxon>
        <taxon>Sordariomycetidae</taxon>
        <taxon>Diaporthales</taxon>
        <taxon>Cytosporaceae</taxon>
        <taxon>Cytospora</taxon>
    </lineage>
</organism>
<comment type="caution">
    <text evidence="3">The sequence shown here is derived from an EMBL/GenBank/DDBJ whole genome shotgun (WGS) entry which is preliminary data.</text>
</comment>
<evidence type="ECO:0000259" key="2">
    <source>
        <dbReference type="Pfam" id="PF00582"/>
    </source>
</evidence>
<evidence type="ECO:0000256" key="1">
    <source>
        <dbReference type="SAM" id="MobiDB-lite"/>
    </source>
</evidence>
<reference evidence="3 4" key="1">
    <citation type="submission" date="2015-09" db="EMBL/GenBank/DDBJ databases">
        <title>Host preference determinants of Valsa canker pathogens revealed by comparative genomics.</title>
        <authorList>
            <person name="Yin Z."/>
            <person name="Huang L."/>
        </authorList>
    </citation>
    <scope>NUCLEOTIDE SEQUENCE [LARGE SCALE GENOMIC DNA]</scope>
    <source>
        <strain evidence="3 4">YSFL</strain>
    </source>
</reference>
<dbReference type="AlphaFoldDB" id="A0A423VAM8"/>
<feature type="compositionally biased region" description="Polar residues" evidence="1">
    <location>
        <begin position="161"/>
        <end position="171"/>
    </location>
</feature>
<feature type="domain" description="UspA" evidence="2">
    <location>
        <begin position="464"/>
        <end position="652"/>
    </location>
</feature>
<name>A0A423VAM8_CYTCH</name>
<dbReference type="InterPro" id="IPR006015">
    <property type="entry name" value="Universal_stress_UspA"/>
</dbReference>
<evidence type="ECO:0000313" key="3">
    <source>
        <dbReference type="EMBL" id="ROV87954.1"/>
    </source>
</evidence>
<feature type="region of interest" description="Disordered" evidence="1">
    <location>
        <begin position="27"/>
        <end position="67"/>
    </location>
</feature>
<feature type="compositionally biased region" description="Acidic residues" evidence="1">
    <location>
        <begin position="291"/>
        <end position="308"/>
    </location>
</feature>
<feature type="region of interest" description="Disordered" evidence="1">
    <location>
        <begin position="371"/>
        <end position="413"/>
    </location>
</feature>
<dbReference type="PANTHER" id="PTHR46100">
    <property type="entry name" value="IMP2'P"/>
    <property type="match status" value="1"/>
</dbReference>
<dbReference type="Gene3D" id="3.40.50.620">
    <property type="entry name" value="HUPs"/>
    <property type="match status" value="1"/>
</dbReference>
<sequence>MSRPQKTMSLEAALEEERIEVEALIAARSRPGALSGTRSPSPYTARSPVRSMLDIGGPSRSSLNISSTPVRSMLDMDSPSSPGFTNKQVFSTPSSPVLSHSKLAYASNSSHPRHMSDVAARPVGFGPRSEAARDHTSEYQFSDIITANTGQAMPKRVSMGNKKSAQPSSSMAHLVRGNDVGRIPLPGDRGRNSTATPTLRLGSKSRSPHNRLAMRSSSPAAHLLAGGRHLSPAARAVVEETYGLDMSNAYRRLSDANLLRSGGALAEIGRRKKSDDQSGGGRLNKDYLSPDGDEMLDDSSDDGDSSQEEGERGRKAARSFDGLKADSDKGGPNTNSARKSLSLLAAAEEERIEVSKKNPDTKYQYRSLLDEPEVNTSERPKHSRQTGVHPATSFDDGPPSGTRTPVDSDTEADLTDIRRAQKLSFSQTAIRDTPNAARALRIIYRGDWRQVVQEAKEEQRLLRKYIVATDLSDESTHALEWAVGTVLRDGDTMLCISCVDEEAGVTPGGGVQVADDSKAMKEQGAALNVVANSKAPVTPGGSMLEVQKAGQGSDLALGPTKSKAAEDRHKAVRDITERVTKLLRKTRLQVRVIVEVLHCKNPKHQILEIIDVVSPTLVVVGSRGQSALKGVILGSFSNYLVTKSSVPVMVARKKLRKQSKYKKMPMTQVNNITNPMERTLSNAKSDPGLRGGFIPGLQKLSVLDIRHSFKALFRHRRGRNTDTLLVRRIDEECANQEKRLAKMNSEEGFVFLHRTKVDWENDQDIEEASTRLRGGVKSRRLQRLVEFAREVFLLPRNLIRNARDERNQKKLAKMQEDLNTRGWTDEEWKANTALANKLLGDP</sequence>
<feature type="region of interest" description="Disordered" evidence="1">
    <location>
        <begin position="107"/>
        <end position="214"/>
    </location>
</feature>